<organism evidence="2 3">
    <name type="scientific">Melanomma pulvis-pyrius CBS 109.77</name>
    <dbReference type="NCBI Taxonomy" id="1314802"/>
    <lineage>
        <taxon>Eukaryota</taxon>
        <taxon>Fungi</taxon>
        <taxon>Dikarya</taxon>
        <taxon>Ascomycota</taxon>
        <taxon>Pezizomycotina</taxon>
        <taxon>Dothideomycetes</taxon>
        <taxon>Pleosporomycetidae</taxon>
        <taxon>Pleosporales</taxon>
        <taxon>Melanommataceae</taxon>
        <taxon>Melanomma</taxon>
    </lineage>
</organism>
<dbReference type="InterPro" id="IPR056599">
    <property type="entry name" value="AAA_lid_fung"/>
</dbReference>
<reference evidence="2" key="1">
    <citation type="journal article" date="2020" name="Stud. Mycol.">
        <title>101 Dothideomycetes genomes: a test case for predicting lifestyles and emergence of pathogens.</title>
        <authorList>
            <person name="Haridas S."/>
            <person name="Albert R."/>
            <person name="Binder M."/>
            <person name="Bloem J."/>
            <person name="Labutti K."/>
            <person name="Salamov A."/>
            <person name="Andreopoulos B."/>
            <person name="Baker S."/>
            <person name="Barry K."/>
            <person name="Bills G."/>
            <person name="Bluhm B."/>
            <person name="Cannon C."/>
            <person name="Castanera R."/>
            <person name="Culley D."/>
            <person name="Daum C."/>
            <person name="Ezra D."/>
            <person name="Gonzalez J."/>
            <person name="Henrissat B."/>
            <person name="Kuo A."/>
            <person name="Liang C."/>
            <person name="Lipzen A."/>
            <person name="Lutzoni F."/>
            <person name="Magnuson J."/>
            <person name="Mondo S."/>
            <person name="Nolan M."/>
            <person name="Ohm R."/>
            <person name="Pangilinan J."/>
            <person name="Park H.-J."/>
            <person name="Ramirez L."/>
            <person name="Alfaro M."/>
            <person name="Sun H."/>
            <person name="Tritt A."/>
            <person name="Yoshinaga Y."/>
            <person name="Zwiers L.-H."/>
            <person name="Turgeon B."/>
            <person name="Goodwin S."/>
            <person name="Spatafora J."/>
            <person name="Crous P."/>
            <person name="Grigoriev I."/>
        </authorList>
    </citation>
    <scope>NUCLEOTIDE SEQUENCE</scope>
    <source>
        <strain evidence="2">CBS 109.77</strain>
    </source>
</reference>
<dbReference type="OrthoDB" id="10042665at2759"/>
<sequence length="236" mass="26749">MEYEAASSLAAVSKFVADLLETDLIVDLICEVAWDKEVFKHLVADNQTKEFTFTAESVVEMAEKPLYLVTCGAISTEPEQVEKYLESVLHMGKIWDCVVGAAVFLEERSMADLTHNALVYVFLRVLECYDGILILISNRSQRCRIWKVFIARLKSLEEPDIDFDDIECSVMELANEELNGRQIRNAITIGRQLARFQGKSLLYQRLSHVIKVAGLFKTYVKNTKEGLSDDQIARAS</sequence>
<keyword evidence="3" id="KW-1185">Reference proteome</keyword>
<dbReference type="Pfam" id="PF23232">
    <property type="entry name" value="AAA_lid_13"/>
    <property type="match status" value="1"/>
</dbReference>
<dbReference type="PANTHER" id="PTHR46411">
    <property type="entry name" value="FAMILY ATPASE, PUTATIVE-RELATED"/>
    <property type="match status" value="1"/>
</dbReference>
<gene>
    <name evidence="2" type="ORF">K505DRAFT_349588</name>
</gene>
<dbReference type="PANTHER" id="PTHR46411:SF2">
    <property type="entry name" value="AAA+ ATPASE DOMAIN-CONTAINING PROTEIN"/>
    <property type="match status" value="1"/>
</dbReference>
<evidence type="ECO:0000313" key="2">
    <source>
        <dbReference type="EMBL" id="KAF2793998.1"/>
    </source>
</evidence>
<accession>A0A6A6XCK3</accession>
<dbReference type="AlphaFoldDB" id="A0A6A6XCK3"/>
<proteinExistence type="predicted"/>
<name>A0A6A6XCK3_9PLEO</name>
<dbReference type="EMBL" id="MU001907">
    <property type="protein sequence ID" value="KAF2793998.1"/>
    <property type="molecule type" value="Genomic_DNA"/>
</dbReference>
<protein>
    <recommendedName>
        <fullName evidence="1">AAA+ ATPase lid domain-containing protein</fullName>
    </recommendedName>
</protein>
<dbReference type="Proteomes" id="UP000799757">
    <property type="component" value="Unassembled WGS sequence"/>
</dbReference>
<feature type="domain" description="AAA+ ATPase lid" evidence="1">
    <location>
        <begin position="139"/>
        <end position="225"/>
    </location>
</feature>
<evidence type="ECO:0000313" key="3">
    <source>
        <dbReference type="Proteomes" id="UP000799757"/>
    </source>
</evidence>
<evidence type="ECO:0000259" key="1">
    <source>
        <dbReference type="Pfam" id="PF23232"/>
    </source>
</evidence>